<feature type="region of interest" description="Disordered" evidence="2">
    <location>
        <begin position="114"/>
        <end position="139"/>
    </location>
</feature>
<feature type="region of interest" description="Disordered" evidence="2">
    <location>
        <begin position="241"/>
        <end position="306"/>
    </location>
</feature>
<feature type="compositionally biased region" description="Basic residues" evidence="2">
    <location>
        <begin position="283"/>
        <end position="306"/>
    </location>
</feature>
<feature type="coiled-coil region" evidence="1">
    <location>
        <begin position="33"/>
        <end position="100"/>
    </location>
</feature>
<feature type="coiled-coil region" evidence="1">
    <location>
        <begin position="160"/>
        <end position="227"/>
    </location>
</feature>
<proteinExistence type="predicted"/>
<accession>A0A6C0IRC2</accession>
<dbReference type="AlphaFoldDB" id="A0A6C0IRC2"/>
<dbReference type="EMBL" id="MN740234">
    <property type="protein sequence ID" value="QHT95120.1"/>
    <property type="molecule type" value="Genomic_DNA"/>
</dbReference>
<organism evidence="3">
    <name type="scientific">viral metagenome</name>
    <dbReference type="NCBI Taxonomy" id="1070528"/>
    <lineage>
        <taxon>unclassified sequences</taxon>
        <taxon>metagenomes</taxon>
        <taxon>organismal metagenomes</taxon>
    </lineage>
</organism>
<feature type="compositionally biased region" description="Polar residues" evidence="2">
    <location>
        <begin position="241"/>
        <end position="255"/>
    </location>
</feature>
<sequence length="306" mass="36060">MSEKSIAMVEFKDTDALGRDPSKYKAKLEKIKKAETKKIFDMLKEQLKELEEGLKATNIEYNKLSQEFKKSNKVPHEQDIAAIEAHIKNLKKRMKDGNIQKEIDDLFGTILGGGKRRTRRRKKKKKRRTKRAGAWSERGLTTREINKRKVFFEDPQKYKRERREKITDMLNHQLKELEKELKATNAEYNKLSKEFKKSNKKKHEEDIVAIEDRIKEVKAEMNERRKSAMERLLKFTTKLSIRAPNTNDFTGQKVSSPPGYDSFVGRLSPPTVGRLSPPTVGGKKSRKKKHKRRRKTVKKRRRKRRR</sequence>
<name>A0A6C0IRC2_9ZZZZ</name>
<keyword evidence="1" id="KW-0175">Coiled coil</keyword>
<reference evidence="3" key="1">
    <citation type="journal article" date="2020" name="Nature">
        <title>Giant virus diversity and host interactions through global metagenomics.</title>
        <authorList>
            <person name="Schulz F."/>
            <person name="Roux S."/>
            <person name="Paez-Espino D."/>
            <person name="Jungbluth S."/>
            <person name="Walsh D.A."/>
            <person name="Denef V.J."/>
            <person name="McMahon K.D."/>
            <person name="Konstantinidis K.T."/>
            <person name="Eloe-Fadrosh E.A."/>
            <person name="Kyrpides N.C."/>
            <person name="Woyke T."/>
        </authorList>
    </citation>
    <scope>NUCLEOTIDE SEQUENCE</scope>
    <source>
        <strain evidence="3">GVMAG-M-3300024261-37</strain>
    </source>
</reference>
<protein>
    <submittedName>
        <fullName evidence="3">Uncharacterized protein</fullName>
    </submittedName>
</protein>
<feature type="compositionally biased region" description="Basic residues" evidence="2">
    <location>
        <begin position="114"/>
        <end position="131"/>
    </location>
</feature>
<evidence type="ECO:0000313" key="3">
    <source>
        <dbReference type="EMBL" id="QHT95120.1"/>
    </source>
</evidence>
<evidence type="ECO:0000256" key="2">
    <source>
        <dbReference type="SAM" id="MobiDB-lite"/>
    </source>
</evidence>
<evidence type="ECO:0000256" key="1">
    <source>
        <dbReference type="SAM" id="Coils"/>
    </source>
</evidence>